<accession>A0A1I6YXY2</accession>
<dbReference type="Proteomes" id="UP000199673">
    <property type="component" value="Unassembled WGS sequence"/>
</dbReference>
<evidence type="ECO:0000313" key="3">
    <source>
        <dbReference type="Proteomes" id="UP000199673"/>
    </source>
</evidence>
<dbReference type="Pfam" id="PF09603">
    <property type="entry name" value="Fib_succ_major"/>
    <property type="match status" value="1"/>
</dbReference>
<dbReference type="NCBIfam" id="TIGR02145">
    <property type="entry name" value="Fib_succ_major"/>
    <property type="match status" value="1"/>
</dbReference>
<dbReference type="AlphaFoldDB" id="A0A1I6YXY2"/>
<protein>
    <submittedName>
        <fullName evidence="2">Major paralogous domain-containing protein</fullName>
    </submittedName>
</protein>
<gene>
    <name evidence="2" type="ORF">SAMN04489724_1299</name>
</gene>
<dbReference type="STRING" id="305507.SAMN04489724_1299"/>
<proteinExistence type="predicted"/>
<dbReference type="EMBL" id="FPBF01000001">
    <property type="protein sequence ID" value="SFT55353.1"/>
    <property type="molecule type" value="Genomic_DNA"/>
</dbReference>
<organism evidence="2 3">
    <name type="scientific">Algoriphagus locisalis</name>
    <dbReference type="NCBI Taxonomy" id="305507"/>
    <lineage>
        <taxon>Bacteria</taxon>
        <taxon>Pseudomonadati</taxon>
        <taxon>Bacteroidota</taxon>
        <taxon>Cytophagia</taxon>
        <taxon>Cytophagales</taxon>
        <taxon>Cyclobacteriaceae</taxon>
        <taxon>Algoriphagus</taxon>
    </lineage>
</organism>
<sequence length="225" mass="25516">MTNNPVLFFLFLVLLSCKEVEEPGTLQIPEDGIEIGSQVWMKKNLEAKAFKNGEEIFHASNQAEWEKAYIDKIPAWSYYDDLEENGQLYGLIYNYYAIVDPRGLAPRDWKIPTVSDWNMLFNFHGGTPNAGRMLKSDQYWIYNTGTNSSGFTALPGGERYIGGFFRSKGLIASFWTSSIEKNGDIVTIGISDISEDSKIYLSTSNSAYFSPSQELPGFYLRCIRE</sequence>
<evidence type="ECO:0000313" key="2">
    <source>
        <dbReference type="EMBL" id="SFT55353.1"/>
    </source>
</evidence>
<feature type="domain" description="Fibrobacter succinogenes major paralogous" evidence="1">
    <location>
        <begin position="33"/>
        <end position="224"/>
    </location>
</feature>
<dbReference type="InterPro" id="IPR011871">
    <property type="entry name" value="Fib_succ_major"/>
</dbReference>
<dbReference type="RefSeq" id="WP_091691826.1">
    <property type="nucleotide sequence ID" value="NZ_FPBF01000001.1"/>
</dbReference>
<keyword evidence="3" id="KW-1185">Reference proteome</keyword>
<name>A0A1I6YXY2_9BACT</name>
<evidence type="ECO:0000259" key="1">
    <source>
        <dbReference type="Pfam" id="PF09603"/>
    </source>
</evidence>
<dbReference type="OrthoDB" id="9805760at2"/>
<reference evidence="3" key="1">
    <citation type="submission" date="2016-10" db="EMBL/GenBank/DDBJ databases">
        <authorList>
            <person name="Varghese N."/>
            <person name="Submissions S."/>
        </authorList>
    </citation>
    <scope>NUCLEOTIDE SEQUENCE [LARGE SCALE GENOMIC DNA]</scope>
    <source>
        <strain evidence="3">DSM 23445</strain>
    </source>
</reference>